<evidence type="ECO:0000313" key="1">
    <source>
        <dbReference type="EMBL" id="KEO57717.1"/>
    </source>
</evidence>
<keyword evidence="2" id="KW-1185">Reference proteome</keyword>
<proteinExistence type="predicted"/>
<dbReference type="RefSeq" id="WP_276202144.1">
    <property type="nucleotide sequence ID" value="NZ_AUNC01000012.1"/>
</dbReference>
<reference evidence="1 2" key="1">
    <citation type="submission" date="2013-07" db="EMBL/GenBank/DDBJ databases">
        <title>Thalassospira permensis NBRC 106175 Genome Sequencing.</title>
        <authorList>
            <person name="Lai Q."/>
            <person name="Shao Z."/>
        </authorList>
    </citation>
    <scope>NUCLEOTIDE SEQUENCE [LARGE SCALE GENOMIC DNA]</scope>
    <source>
        <strain evidence="1 2">NBRC 106175</strain>
    </source>
</reference>
<accession>A0ABR4TPY3</accession>
<name>A0ABR4TPY3_9PROT</name>
<dbReference type="Proteomes" id="UP000027463">
    <property type="component" value="Unassembled WGS sequence"/>
</dbReference>
<comment type="caution">
    <text evidence="1">The sequence shown here is derived from an EMBL/GenBank/DDBJ whole genome shotgun (WGS) entry which is preliminary data.</text>
</comment>
<gene>
    <name evidence="1" type="ORF">SMB34_03120</name>
</gene>
<evidence type="ECO:0000313" key="2">
    <source>
        <dbReference type="Proteomes" id="UP000027463"/>
    </source>
</evidence>
<organism evidence="1 2">
    <name type="scientific">Thalassospira permensis NBRC 106175</name>
    <dbReference type="NCBI Taxonomy" id="1353532"/>
    <lineage>
        <taxon>Bacteria</taxon>
        <taxon>Pseudomonadati</taxon>
        <taxon>Pseudomonadota</taxon>
        <taxon>Alphaproteobacteria</taxon>
        <taxon>Rhodospirillales</taxon>
        <taxon>Thalassospiraceae</taxon>
        <taxon>Thalassospira</taxon>
    </lineage>
</organism>
<protein>
    <submittedName>
        <fullName evidence="1">Uncharacterized protein</fullName>
    </submittedName>
</protein>
<dbReference type="EMBL" id="AUNC01000012">
    <property type="protein sequence ID" value="KEO57717.1"/>
    <property type="molecule type" value="Genomic_DNA"/>
</dbReference>
<sequence>MSRKTSNSRQNDNRSQRVVKVLSGMIDVIGYAKRGEELSL</sequence>